<evidence type="ECO:0008006" key="4">
    <source>
        <dbReference type="Google" id="ProtNLM"/>
    </source>
</evidence>
<organism evidence="2 3">
    <name type="scientific">Nocardioides ginsengisegetis</name>
    <dbReference type="NCBI Taxonomy" id="661491"/>
    <lineage>
        <taxon>Bacteria</taxon>
        <taxon>Bacillati</taxon>
        <taxon>Actinomycetota</taxon>
        <taxon>Actinomycetes</taxon>
        <taxon>Propionibacteriales</taxon>
        <taxon>Nocardioidaceae</taxon>
        <taxon>Nocardioides</taxon>
    </lineage>
</organism>
<dbReference type="InterPro" id="IPR025339">
    <property type="entry name" value="DUF4245"/>
</dbReference>
<evidence type="ECO:0000256" key="1">
    <source>
        <dbReference type="SAM" id="Phobius"/>
    </source>
</evidence>
<protein>
    <recommendedName>
        <fullName evidence="4">DUF4245 domain-containing protein</fullName>
    </recommendedName>
</protein>
<proteinExistence type="predicted"/>
<dbReference type="Pfam" id="PF14030">
    <property type="entry name" value="DUF4245"/>
    <property type="match status" value="1"/>
</dbReference>
<comment type="caution">
    <text evidence="2">The sequence shown here is derived from an EMBL/GenBank/DDBJ whole genome shotgun (WGS) entry which is preliminary data.</text>
</comment>
<keyword evidence="1" id="KW-0472">Membrane</keyword>
<evidence type="ECO:0000313" key="2">
    <source>
        <dbReference type="EMBL" id="MBA8804532.1"/>
    </source>
</evidence>
<keyword evidence="3" id="KW-1185">Reference proteome</keyword>
<reference evidence="2 3" key="1">
    <citation type="submission" date="2020-07" db="EMBL/GenBank/DDBJ databases">
        <title>Sequencing the genomes of 1000 actinobacteria strains.</title>
        <authorList>
            <person name="Klenk H.-P."/>
        </authorList>
    </citation>
    <scope>NUCLEOTIDE SEQUENCE [LARGE SCALE GENOMIC DNA]</scope>
    <source>
        <strain evidence="2 3">DSM 21349</strain>
    </source>
</reference>
<dbReference type="RefSeq" id="WP_182540119.1">
    <property type="nucleotide sequence ID" value="NZ_JACGXA010000001.1"/>
</dbReference>
<dbReference type="EMBL" id="JACGXA010000001">
    <property type="protein sequence ID" value="MBA8804532.1"/>
    <property type="molecule type" value="Genomic_DNA"/>
</dbReference>
<accession>A0A7W3J1I8</accession>
<feature type="transmembrane region" description="Helical" evidence="1">
    <location>
        <begin position="20"/>
        <end position="41"/>
    </location>
</feature>
<keyword evidence="1" id="KW-0812">Transmembrane</keyword>
<dbReference type="AlphaFoldDB" id="A0A7W3J1I8"/>
<dbReference type="Proteomes" id="UP000580910">
    <property type="component" value="Unassembled WGS sequence"/>
</dbReference>
<sequence length="188" mass="19990">MSEASGTGRPGRYQRSTGGLIGAILVLLLVVGGVVVFRGAFRTTPSYEPEHIDYLALVGEIQQSGVKPVYPASLPSGWYVKDRTFLPGDRPVLDLAMSTSDGLFVGLHQEDASIQELVQRYVDADPTQGKDVSITSDVGSTWESFTDSGGDHAYAAEVGRISVLVYGSASPEELRTVVASLTTKPVKG</sequence>
<keyword evidence="1" id="KW-1133">Transmembrane helix</keyword>
<gene>
    <name evidence="2" type="ORF">FB382_002823</name>
</gene>
<name>A0A7W3J1I8_9ACTN</name>
<evidence type="ECO:0000313" key="3">
    <source>
        <dbReference type="Proteomes" id="UP000580910"/>
    </source>
</evidence>